<keyword evidence="3" id="KW-0012">Acyltransferase</keyword>
<keyword evidence="4" id="KW-1185">Reference proteome</keyword>
<dbReference type="EMBL" id="JBHDIY010000002">
    <property type="protein sequence ID" value="MFL4468905.1"/>
    <property type="molecule type" value="Genomic_DNA"/>
</dbReference>
<sequence>MTPWFFGYGSLVNRATHSYPEAQVATLHGWRRVWVRTALREVVFLSIHPAAGHSIHGLIASVPNADWGALDLRESGYARINATPHVSHDAPASSIAAYQVPADRQRHGGDHCILLSYLDVVVQGFVREFGEDGARAFFDTTDGWDTPVVDDRAAPRYSRAQSLTAQERALTDDLLAQVQQRQ</sequence>
<keyword evidence="2" id="KW-0456">Lyase</keyword>
<gene>
    <name evidence="3" type="ORF">ACERZ8_03100</name>
</gene>
<comment type="caution">
    <text evidence="3">The sequence shown here is derived from an EMBL/GenBank/DDBJ whole genome shotgun (WGS) entry which is preliminary data.</text>
</comment>
<dbReference type="CDD" id="cd06661">
    <property type="entry name" value="GGCT_like"/>
    <property type="match status" value="1"/>
</dbReference>
<proteinExistence type="predicted"/>
<dbReference type="GO" id="GO:0016746">
    <property type="term" value="F:acyltransferase activity"/>
    <property type="evidence" value="ECO:0007669"/>
    <property type="project" value="UniProtKB-KW"/>
</dbReference>
<protein>
    <recommendedName>
        <fullName evidence="1">glutathione-specific gamma-glutamylcyclotransferase</fullName>
        <ecNumber evidence="1">4.3.2.7</ecNumber>
    </recommendedName>
</protein>
<name>A0ABW8UPU0_9RHOB</name>
<organism evidence="3 4">
    <name type="scientific">Tateyamaria armeniaca</name>
    <dbReference type="NCBI Taxonomy" id="2518930"/>
    <lineage>
        <taxon>Bacteria</taxon>
        <taxon>Pseudomonadati</taxon>
        <taxon>Pseudomonadota</taxon>
        <taxon>Alphaproteobacteria</taxon>
        <taxon>Rhodobacterales</taxon>
        <taxon>Roseobacteraceae</taxon>
        <taxon>Tateyamaria</taxon>
    </lineage>
</organism>
<dbReference type="Gene3D" id="3.10.490.10">
    <property type="entry name" value="Gamma-glutamyl cyclotransferase-like"/>
    <property type="match status" value="1"/>
</dbReference>
<dbReference type="SUPFAM" id="SSF110857">
    <property type="entry name" value="Gamma-glutamyl cyclotransferase-like"/>
    <property type="match status" value="1"/>
</dbReference>
<dbReference type="InterPro" id="IPR006840">
    <property type="entry name" value="ChaC"/>
</dbReference>
<keyword evidence="3" id="KW-0808">Transferase</keyword>
<dbReference type="Proteomes" id="UP001627408">
    <property type="component" value="Unassembled WGS sequence"/>
</dbReference>
<evidence type="ECO:0000313" key="4">
    <source>
        <dbReference type="Proteomes" id="UP001627408"/>
    </source>
</evidence>
<evidence type="ECO:0000256" key="1">
    <source>
        <dbReference type="ARBA" id="ARBA00012344"/>
    </source>
</evidence>
<reference evidence="3 4" key="1">
    <citation type="submission" date="2024-08" db="EMBL/GenBank/DDBJ databases">
        <title>Tateyamaria sp. nov., isolated from marine algae.</title>
        <authorList>
            <person name="Choi B.J."/>
            <person name="Kim J.M."/>
            <person name="Lee J.K."/>
            <person name="Choi D.G."/>
            <person name="Bayburt H."/>
            <person name="Baek J.H."/>
            <person name="Han D.M."/>
            <person name="Jeon C.O."/>
        </authorList>
    </citation>
    <scope>NUCLEOTIDE SEQUENCE [LARGE SCALE GENOMIC DNA]</scope>
    <source>
        <strain evidence="3 4">KMU-156</strain>
    </source>
</reference>
<dbReference type="EC" id="4.3.2.7" evidence="1"/>
<dbReference type="RefSeq" id="WP_407590652.1">
    <property type="nucleotide sequence ID" value="NZ_JBHDIY010000002.1"/>
</dbReference>
<evidence type="ECO:0000256" key="2">
    <source>
        <dbReference type="ARBA" id="ARBA00023239"/>
    </source>
</evidence>
<dbReference type="Pfam" id="PF04752">
    <property type="entry name" value="ChaC"/>
    <property type="match status" value="1"/>
</dbReference>
<dbReference type="InterPro" id="IPR036568">
    <property type="entry name" value="GGCT-like_sf"/>
</dbReference>
<evidence type="ECO:0000313" key="3">
    <source>
        <dbReference type="EMBL" id="MFL4468905.1"/>
    </source>
</evidence>
<accession>A0ABW8UPU0</accession>
<dbReference type="InterPro" id="IPR013024">
    <property type="entry name" value="GGCT-like"/>
</dbReference>